<accession>A0A9X0QBP6</accession>
<dbReference type="Proteomes" id="UP000535182">
    <property type="component" value="Unassembled WGS sequence"/>
</dbReference>
<organism evidence="1 2">
    <name type="scientific">Tunturiibacter gelidiferens</name>
    <dbReference type="NCBI Taxonomy" id="3069689"/>
    <lineage>
        <taxon>Bacteria</taxon>
        <taxon>Pseudomonadati</taxon>
        <taxon>Acidobacteriota</taxon>
        <taxon>Terriglobia</taxon>
        <taxon>Terriglobales</taxon>
        <taxon>Acidobacteriaceae</taxon>
        <taxon>Tunturiibacter</taxon>
    </lineage>
</organism>
<dbReference type="InterPro" id="IPR018721">
    <property type="entry name" value="DUF2252"/>
</dbReference>
<dbReference type="EMBL" id="JACHEB010000002">
    <property type="protein sequence ID" value="MBB5327390.1"/>
    <property type="molecule type" value="Genomic_DNA"/>
</dbReference>
<evidence type="ECO:0000313" key="2">
    <source>
        <dbReference type="Proteomes" id="UP000535182"/>
    </source>
</evidence>
<dbReference type="RefSeq" id="WP_183974049.1">
    <property type="nucleotide sequence ID" value="NZ_JACHEB010000002.1"/>
</dbReference>
<sequence length="457" mass="51020">MESTRTLSAKESFVFGQQRRKQMRRMHHRTWTAKQRKENPLKLLEVSTRGRVPALVALKNQLMAASPFAYFRGAVPVMAYDLSLMPNTGICNQLCGDAHVRNLGAFAAPDGRLVFDINDFDETIVAPFEWDVKRMATSLVLAGRGAGAKSLHCREAATVFLEQYRMKMHAFARMPVLDVAKYQVHRLGQVSPVAGILLMAERATPRHTLLTLTEVEEQKPVVKKKVKSSNVAKPVERPERVFRTIPPNLKRLTGGAAEQVVDALTLYAQSLQPERRHFLAQYRPMDVAFKVVGTGSVGLRDYVIYMEGKGPKDPLFLQVKEEVPSGYAPYVAGELKGRKAKLHHGQRVVNGERAMQLQSDPFLGWTTMEGRDYLVRQLNDHKASIQLENLKSVGLLEYAGVCGEMLARGHARAGDSAMVAGYLGTSPRFDKAVTAFAEAYADQTELDWKQLVKSLKK</sequence>
<dbReference type="PANTHER" id="PTHR39441:SF1">
    <property type="entry name" value="DUF2252 DOMAIN-CONTAINING PROTEIN"/>
    <property type="match status" value="1"/>
</dbReference>
<dbReference type="PANTHER" id="PTHR39441">
    <property type="entry name" value="DUF2252 DOMAIN-CONTAINING PROTEIN"/>
    <property type="match status" value="1"/>
</dbReference>
<name>A0A9X0QBP6_9BACT</name>
<evidence type="ECO:0000313" key="1">
    <source>
        <dbReference type="EMBL" id="MBB5327390.1"/>
    </source>
</evidence>
<proteinExistence type="predicted"/>
<gene>
    <name evidence="1" type="ORF">HDF14_000995</name>
</gene>
<keyword evidence="2" id="KW-1185">Reference proteome</keyword>
<comment type="caution">
    <text evidence="1">The sequence shown here is derived from an EMBL/GenBank/DDBJ whole genome shotgun (WGS) entry which is preliminary data.</text>
</comment>
<dbReference type="Pfam" id="PF10009">
    <property type="entry name" value="DUF2252"/>
    <property type="match status" value="1"/>
</dbReference>
<reference evidence="1 2" key="1">
    <citation type="submission" date="2020-08" db="EMBL/GenBank/DDBJ databases">
        <title>Genomic Encyclopedia of Type Strains, Phase IV (KMG-V): Genome sequencing to study the core and pangenomes of soil and plant-associated prokaryotes.</title>
        <authorList>
            <person name="Whitman W."/>
        </authorList>
    </citation>
    <scope>NUCLEOTIDE SEQUENCE [LARGE SCALE GENOMIC DNA]</scope>
    <source>
        <strain evidence="1 2">X5P2</strain>
    </source>
</reference>
<dbReference type="AlphaFoldDB" id="A0A9X0QBP6"/>
<protein>
    <submittedName>
        <fullName evidence="1">Uncharacterized protein (DUF2252 family)</fullName>
    </submittedName>
</protein>